<keyword evidence="2" id="KW-0472">Membrane</keyword>
<gene>
    <name evidence="3" type="ORF">E1B28_000373</name>
</gene>
<proteinExistence type="predicted"/>
<keyword evidence="2" id="KW-1133">Transmembrane helix</keyword>
<evidence type="ECO:0000313" key="3">
    <source>
        <dbReference type="EMBL" id="KAG7098420.1"/>
    </source>
</evidence>
<feature type="region of interest" description="Disordered" evidence="1">
    <location>
        <begin position="136"/>
        <end position="245"/>
    </location>
</feature>
<feature type="compositionally biased region" description="Polar residues" evidence="1">
    <location>
        <begin position="136"/>
        <end position="151"/>
    </location>
</feature>
<evidence type="ECO:0000256" key="1">
    <source>
        <dbReference type="SAM" id="MobiDB-lite"/>
    </source>
</evidence>
<evidence type="ECO:0000256" key="2">
    <source>
        <dbReference type="SAM" id="Phobius"/>
    </source>
</evidence>
<protein>
    <submittedName>
        <fullName evidence="3">Uncharacterized protein</fullName>
    </submittedName>
</protein>
<keyword evidence="2" id="KW-0812">Transmembrane</keyword>
<feature type="compositionally biased region" description="Polar residues" evidence="1">
    <location>
        <begin position="174"/>
        <end position="196"/>
    </location>
</feature>
<comment type="caution">
    <text evidence="3">The sequence shown here is derived from an EMBL/GenBank/DDBJ whole genome shotgun (WGS) entry which is preliminary data.</text>
</comment>
<keyword evidence="4" id="KW-1185">Reference proteome</keyword>
<dbReference type="KEGG" id="more:E1B28_000373"/>
<dbReference type="OrthoDB" id="3053627at2759"/>
<evidence type="ECO:0000313" key="4">
    <source>
        <dbReference type="Proteomes" id="UP001049176"/>
    </source>
</evidence>
<sequence>MASETSHTPSSTFPPSFLETFTVTVTPGLVSSPSAIPTTSTEKDDSKIQSSVDTTMTTTLIVLGVVLPVLVIFSTAFWCWHVKRRRKSGMVIGRRSEWYSAPISPHEKSTFNVVHSPSSQNVEIAKWAARSNSQRSSTTYWSDGSDSSLSTEYRPPSPDTPLPQSVQKAKRITRSNSQSSMTTYRSDFTDSSSSTEYRPPSPSMVSIAESASMYSQPSHRSSKPGSLRSHRTGRTHSLGNPFGTKFPSLSGSNYSTERHIYADSSLAVPTRPTRLSIVHEDDIGP</sequence>
<dbReference type="Proteomes" id="UP001049176">
    <property type="component" value="Chromosome 1"/>
</dbReference>
<name>A0A9P7V1D1_9AGAR</name>
<reference evidence="3" key="1">
    <citation type="journal article" date="2021" name="Genome Biol. Evol.">
        <title>The assembled and annotated genome of the fairy-ring fungus Marasmius oreades.</title>
        <authorList>
            <person name="Hiltunen M."/>
            <person name="Ament-Velasquez S.L."/>
            <person name="Johannesson H."/>
        </authorList>
    </citation>
    <scope>NUCLEOTIDE SEQUENCE</scope>
    <source>
        <strain evidence="3">03SP1</strain>
    </source>
</reference>
<accession>A0A9P7V1D1</accession>
<dbReference type="EMBL" id="CM032181">
    <property type="protein sequence ID" value="KAG7098420.1"/>
    <property type="molecule type" value="Genomic_DNA"/>
</dbReference>
<dbReference type="RefSeq" id="XP_043014890.1">
    <property type="nucleotide sequence ID" value="XM_043146190.1"/>
</dbReference>
<dbReference type="GeneID" id="66069449"/>
<organism evidence="3 4">
    <name type="scientific">Marasmius oreades</name>
    <name type="common">fairy-ring Marasmius</name>
    <dbReference type="NCBI Taxonomy" id="181124"/>
    <lineage>
        <taxon>Eukaryota</taxon>
        <taxon>Fungi</taxon>
        <taxon>Dikarya</taxon>
        <taxon>Basidiomycota</taxon>
        <taxon>Agaricomycotina</taxon>
        <taxon>Agaricomycetes</taxon>
        <taxon>Agaricomycetidae</taxon>
        <taxon>Agaricales</taxon>
        <taxon>Marasmiineae</taxon>
        <taxon>Marasmiaceae</taxon>
        <taxon>Marasmius</taxon>
    </lineage>
</organism>
<dbReference type="AlphaFoldDB" id="A0A9P7V1D1"/>
<feature type="transmembrane region" description="Helical" evidence="2">
    <location>
        <begin position="60"/>
        <end position="80"/>
    </location>
</feature>